<dbReference type="InterPro" id="IPR008309">
    <property type="entry name" value="YdbL"/>
</dbReference>
<dbReference type="Pfam" id="PF07027">
    <property type="entry name" value="DUF1318"/>
    <property type="match status" value="1"/>
</dbReference>
<name>A0A644XSV0_9ZZZZ</name>
<evidence type="ECO:0000313" key="1">
    <source>
        <dbReference type="EMBL" id="MPM19225.1"/>
    </source>
</evidence>
<accession>A0A644XSV0</accession>
<proteinExistence type="predicted"/>
<dbReference type="EMBL" id="VSSQ01003136">
    <property type="protein sequence ID" value="MPM19225.1"/>
    <property type="molecule type" value="Genomic_DNA"/>
</dbReference>
<organism evidence="1">
    <name type="scientific">bioreactor metagenome</name>
    <dbReference type="NCBI Taxonomy" id="1076179"/>
    <lineage>
        <taxon>unclassified sequences</taxon>
        <taxon>metagenomes</taxon>
        <taxon>ecological metagenomes</taxon>
    </lineage>
</organism>
<dbReference type="AlphaFoldDB" id="A0A644XSV0"/>
<evidence type="ECO:0008006" key="2">
    <source>
        <dbReference type="Google" id="ProtNLM"/>
    </source>
</evidence>
<comment type="caution">
    <text evidence="1">The sequence shown here is derived from an EMBL/GenBank/DDBJ whole genome shotgun (WGS) entry which is preliminary data.</text>
</comment>
<reference evidence="1" key="1">
    <citation type="submission" date="2019-08" db="EMBL/GenBank/DDBJ databases">
        <authorList>
            <person name="Kucharzyk K."/>
            <person name="Murdoch R.W."/>
            <person name="Higgins S."/>
            <person name="Loffler F."/>
        </authorList>
    </citation>
    <scope>NUCLEOTIDE SEQUENCE</scope>
</reference>
<protein>
    <recommendedName>
        <fullName evidence="2">DUF1318 domain-containing protein</fullName>
    </recommendedName>
</protein>
<gene>
    <name evidence="1" type="ORF">SDC9_65643</name>
</gene>
<sequence length="123" mass="14104">MLKKILLVLCLFFSVGVVVFAADSDDQIKERMKQRLVKINDYKDKGVLGENNSGYLETKAKDEAANKIAKEENTDRRAVYSEIAKRTKASVDKVGQQRAIKIAEISKKGHWLQDKEGKWYRKE</sequence>